<dbReference type="InterPro" id="IPR013096">
    <property type="entry name" value="Cupin_2"/>
</dbReference>
<dbReference type="eggNOG" id="COG1917">
    <property type="taxonomic scope" value="Bacteria"/>
</dbReference>
<name>A8IET2_AZOC5</name>
<dbReference type="Pfam" id="PF07883">
    <property type="entry name" value="Cupin_2"/>
    <property type="match status" value="1"/>
</dbReference>
<reference evidence="3 4" key="1">
    <citation type="journal article" date="2007" name="Appl. Environ. Microbiol.">
        <title>Rhizobial factors required for stem nodule maturation and maintenance in Sesbania rostrata-Azorhizobium caulinodans ORS571 symbiosis.</title>
        <authorList>
            <person name="Suzuki S."/>
            <person name="Aono T."/>
            <person name="Lee KB."/>
            <person name="Suzuki T."/>
            <person name="Liu CT."/>
            <person name="Miwa H."/>
            <person name="Wakao S."/>
            <person name="Iki T."/>
            <person name="Oyaizu H."/>
        </authorList>
    </citation>
    <scope>NUCLEOTIDE SEQUENCE [LARGE SCALE GENOMIC DNA]</scope>
    <source>
        <strain evidence="4">ATCC 43989 / DSM 5975 / JCM 20966 / LMG 6465 / NBRC 14845 / NCIMB 13405 / ORS 571</strain>
    </source>
</reference>
<reference evidence="3 4" key="6">
    <citation type="journal article" date="2011" name="Appl. Environ. Microbiol.">
        <title>Involvement of the azorhizobial chromosome partition gene (parA) in the onset of bacteroid differentiation during Sesbania rostrata stem nodule development.</title>
        <authorList>
            <person name="Liu CT."/>
            <person name="Lee KB."/>
            <person name="Wang YS."/>
            <person name="Peng MH."/>
            <person name="Lee KT."/>
            <person name="Suzuki S."/>
            <person name="Suzuki T."/>
            <person name="Oyaizu H."/>
        </authorList>
    </citation>
    <scope>NUCLEOTIDE SEQUENCE [LARGE SCALE GENOMIC DNA]</scope>
    <source>
        <strain evidence="4">ATCC 43989 / DSM 5975 / JCM 20966 / LMG 6465 / NBRC 14845 / NCIMB 13405 / ORS 571</strain>
    </source>
</reference>
<dbReference type="GO" id="GO:0003700">
    <property type="term" value="F:DNA-binding transcription factor activity"/>
    <property type="evidence" value="ECO:0007669"/>
    <property type="project" value="TreeGrafter"/>
</dbReference>
<dbReference type="InterPro" id="IPR010982">
    <property type="entry name" value="Lambda_DNA-bd_dom_sf"/>
</dbReference>
<dbReference type="PANTHER" id="PTHR46797:SF10">
    <property type="entry name" value="BLR1115 PROTEIN"/>
    <property type="match status" value="1"/>
</dbReference>
<dbReference type="HOGENOM" id="CLU_085376_4_0_5"/>
<organism evidence="3 4">
    <name type="scientific">Azorhizobium caulinodans (strain ATCC 43989 / DSM 5975 / JCM 20966 / LMG 6465 / NBRC 14845 / NCIMB 13405 / ORS 571)</name>
    <dbReference type="NCBI Taxonomy" id="438753"/>
    <lineage>
        <taxon>Bacteria</taxon>
        <taxon>Pseudomonadati</taxon>
        <taxon>Pseudomonadota</taxon>
        <taxon>Alphaproteobacteria</taxon>
        <taxon>Hyphomicrobiales</taxon>
        <taxon>Xanthobacteraceae</taxon>
        <taxon>Azorhizobium</taxon>
    </lineage>
</organism>
<dbReference type="Pfam" id="PF01381">
    <property type="entry name" value="HTH_3"/>
    <property type="match status" value="1"/>
</dbReference>
<evidence type="ECO:0000313" key="4">
    <source>
        <dbReference type="Proteomes" id="UP000000270"/>
    </source>
</evidence>
<reference evidence="4" key="2">
    <citation type="submission" date="2007-04" db="EMBL/GenBank/DDBJ databases">
        <title>Complete genome sequence of the nitrogen-fixing bacterium Azorhizobium caulinodans ORS571.</title>
        <authorList>
            <person name="Lee K.B."/>
            <person name="Backer P.D."/>
            <person name="Aono T."/>
            <person name="Liu C.T."/>
            <person name="Suzuki S."/>
            <person name="Suzuki T."/>
            <person name="Kaneko T."/>
            <person name="Yamada M."/>
            <person name="Tabata S."/>
            <person name="Kupfer D.M."/>
            <person name="Najar F.Z."/>
            <person name="Wiley G.B."/>
            <person name="Roe B."/>
            <person name="Binnewies T."/>
            <person name="Ussery D."/>
            <person name="Vereecke D."/>
            <person name="Gevers D."/>
            <person name="Holsters M."/>
            <person name="Oyaizu H."/>
        </authorList>
    </citation>
    <scope>NUCLEOTIDE SEQUENCE [LARGE SCALE GENOMIC DNA]</scope>
    <source>
        <strain evidence="4">ATCC 43989 / DSM 5975 / JCM 20966 / LMG 6465 / NBRC 14845 / NCIMB 13405 / ORS 571</strain>
    </source>
</reference>
<dbReference type="InterPro" id="IPR050807">
    <property type="entry name" value="TransReg_Diox_bact_type"/>
</dbReference>
<reference evidence="3 4" key="3">
    <citation type="journal article" date="2008" name="BMC Genomics">
        <title>The genome of the versatile nitrogen fixer Azorhizobium caulinodans ORS571.</title>
        <authorList>
            <person name="Lee KB."/>
            <person name="Backer P.D."/>
            <person name="Aono T."/>
            <person name="Liu CT."/>
            <person name="Suzuki S."/>
            <person name="Suzuki T."/>
            <person name="Kaneko T."/>
            <person name="Yamada M."/>
            <person name="Tabata S."/>
            <person name="Kupfer D.M."/>
            <person name="Najar F.Z."/>
            <person name="Wiley G.B."/>
            <person name="Roe B."/>
            <person name="Binnewies T.T."/>
            <person name="Ussery D.W."/>
            <person name="D'Haeze W."/>
            <person name="Herder J.D."/>
            <person name="Gevers D."/>
            <person name="Vereecke D."/>
            <person name="Holsters M."/>
            <person name="Oyaizu H."/>
        </authorList>
    </citation>
    <scope>NUCLEOTIDE SEQUENCE [LARGE SCALE GENOMIC DNA]</scope>
    <source>
        <strain evidence="4">ATCC 43989 / DSM 5975 / JCM 20966 / LMG 6465 / NBRC 14845 / NCIMB 13405 / ORS 571</strain>
    </source>
</reference>
<dbReference type="GO" id="GO:0003677">
    <property type="term" value="F:DNA binding"/>
    <property type="evidence" value="ECO:0007669"/>
    <property type="project" value="UniProtKB-KW"/>
</dbReference>
<dbReference type="STRING" id="438753.AZC_3532"/>
<dbReference type="AlphaFoldDB" id="A8IET2"/>
<dbReference type="Gene3D" id="2.60.120.10">
    <property type="entry name" value="Jelly Rolls"/>
    <property type="match status" value="1"/>
</dbReference>
<feature type="domain" description="HTH cro/C1-type" evidence="2">
    <location>
        <begin position="12"/>
        <end position="66"/>
    </location>
</feature>
<dbReference type="Proteomes" id="UP000000270">
    <property type="component" value="Chromosome"/>
</dbReference>
<evidence type="ECO:0000313" key="3">
    <source>
        <dbReference type="EMBL" id="BAF89530.1"/>
    </source>
</evidence>
<sequence>MDDITGRLARRLRQEREARSWSLADLAERSNVSRAMISKIERGEASPTAELLNRLATGFGLTLASIFAEADPGLDPAAPRVARRAEQAEWRDPGTGYLRRNVSPPGAPALEIVEVQFPSGGRVVFDAYHETRIVQQLWLLEGAMELAVGDATFHLSAGDCLAMTLDQPVIFHNPGETPARYAVVLARPETRR</sequence>
<evidence type="ECO:0000256" key="1">
    <source>
        <dbReference type="ARBA" id="ARBA00023125"/>
    </source>
</evidence>
<keyword evidence="1" id="KW-0238">DNA-binding</keyword>
<dbReference type="InterPro" id="IPR014710">
    <property type="entry name" value="RmlC-like_jellyroll"/>
</dbReference>
<reference evidence="3 4" key="5">
    <citation type="journal article" date="2010" name="Appl. Environ. Microbiol.">
        <title>phrR-like gene praR of Azorhizobium caulinodans ORS571 is essential for symbiosis with Sesbania rostrata and is involved in expression of reb genes.</title>
        <authorList>
            <person name="Akiba N."/>
            <person name="Aono T."/>
            <person name="Toyazaki H."/>
            <person name="Sato S."/>
            <person name="Oyaizu H."/>
        </authorList>
    </citation>
    <scope>NUCLEOTIDE SEQUENCE [LARGE SCALE GENOMIC DNA]</scope>
    <source>
        <strain evidence="4">ATCC 43989 / DSM 5975 / JCM 20966 / LMG 6465 / NBRC 14845 / NCIMB 13405 / ORS 571</strain>
    </source>
</reference>
<evidence type="ECO:0000259" key="2">
    <source>
        <dbReference type="PROSITE" id="PS50943"/>
    </source>
</evidence>
<accession>A8IET2</accession>
<dbReference type="SMART" id="SM00530">
    <property type="entry name" value="HTH_XRE"/>
    <property type="match status" value="1"/>
</dbReference>
<dbReference type="EMBL" id="AP009384">
    <property type="protein sequence ID" value="BAF89530.1"/>
    <property type="molecule type" value="Genomic_DNA"/>
</dbReference>
<gene>
    <name evidence="3" type="ordered locus">AZC_3532</name>
</gene>
<dbReference type="GO" id="GO:0005829">
    <property type="term" value="C:cytosol"/>
    <property type="evidence" value="ECO:0007669"/>
    <property type="project" value="TreeGrafter"/>
</dbReference>
<dbReference type="eggNOG" id="COG1813">
    <property type="taxonomic scope" value="Bacteria"/>
</dbReference>
<dbReference type="SUPFAM" id="SSF47413">
    <property type="entry name" value="lambda repressor-like DNA-binding domains"/>
    <property type="match status" value="1"/>
</dbReference>
<dbReference type="KEGG" id="azc:AZC_3532"/>
<keyword evidence="4" id="KW-1185">Reference proteome</keyword>
<reference evidence="3 4" key="4">
    <citation type="journal article" date="2009" name="Appl. Environ. Microbiol.">
        <title>Comparative genome-wide transcriptional profiling of Azorhizobium caulinodans ORS571 grown under free-living and symbiotic conditions.</title>
        <authorList>
            <person name="Tsukada S."/>
            <person name="Aono T."/>
            <person name="Akiba N."/>
            <person name="Lee KB."/>
            <person name="Liu CT."/>
            <person name="Toyazaki H."/>
            <person name="Oyaizu H."/>
        </authorList>
    </citation>
    <scope>NUCLEOTIDE SEQUENCE [LARGE SCALE GENOMIC DNA]</scope>
    <source>
        <strain evidence="4">ATCC 43989 / DSM 5975 / JCM 20966 / LMG 6465 / NBRC 14845 / NCIMB 13405 / ORS 571</strain>
    </source>
</reference>
<dbReference type="SUPFAM" id="SSF51182">
    <property type="entry name" value="RmlC-like cupins"/>
    <property type="match status" value="1"/>
</dbReference>
<proteinExistence type="predicted"/>
<dbReference type="Gene3D" id="1.10.260.40">
    <property type="entry name" value="lambda repressor-like DNA-binding domains"/>
    <property type="match status" value="1"/>
</dbReference>
<dbReference type="CDD" id="cd02209">
    <property type="entry name" value="cupin_XRE_C"/>
    <property type="match status" value="1"/>
</dbReference>
<dbReference type="CDD" id="cd00093">
    <property type="entry name" value="HTH_XRE"/>
    <property type="match status" value="1"/>
</dbReference>
<dbReference type="PROSITE" id="PS50943">
    <property type="entry name" value="HTH_CROC1"/>
    <property type="match status" value="1"/>
</dbReference>
<dbReference type="InterPro" id="IPR001387">
    <property type="entry name" value="Cro/C1-type_HTH"/>
</dbReference>
<protein>
    <submittedName>
        <fullName evidence="3">Putative transcriptional regulator</fullName>
    </submittedName>
</protein>
<dbReference type="RefSeq" id="WP_012172055.1">
    <property type="nucleotide sequence ID" value="NC_009937.1"/>
</dbReference>
<dbReference type="InterPro" id="IPR011051">
    <property type="entry name" value="RmlC_Cupin_sf"/>
</dbReference>
<dbReference type="PANTHER" id="PTHR46797">
    <property type="entry name" value="HTH-TYPE TRANSCRIPTIONAL REGULATOR"/>
    <property type="match status" value="1"/>
</dbReference>